<evidence type="ECO:0000256" key="4">
    <source>
        <dbReference type="ARBA" id="ARBA00022759"/>
    </source>
</evidence>
<dbReference type="PROSITE" id="PS01306">
    <property type="entry name" value="UPF0054"/>
    <property type="match status" value="1"/>
</dbReference>
<dbReference type="PANTHER" id="PTHR46986:SF1">
    <property type="entry name" value="ENDORIBONUCLEASE YBEY, CHLOROPLASTIC"/>
    <property type="match status" value="1"/>
</dbReference>
<dbReference type="Pfam" id="PF02130">
    <property type="entry name" value="YbeY"/>
    <property type="match status" value="1"/>
</dbReference>
<evidence type="ECO:0000256" key="2">
    <source>
        <dbReference type="ARBA" id="ARBA00022722"/>
    </source>
</evidence>
<keyword evidence="2 7" id="KW-0540">Nuclease</keyword>
<dbReference type="NCBIfam" id="TIGR00043">
    <property type="entry name" value="rRNA maturation RNase YbeY"/>
    <property type="match status" value="1"/>
</dbReference>
<evidence type="ECO:0000256" key="7">
    <source>
        <dbReference type="HAMAP-Rule" id="MF_00009"/>
    </source>
</evidence>
<evidence type="ECO:0000256" key="5">
    <source>
        <dbReference type="ARBA" id="ARBA00022801"/>
    </source>
</evidence>
<feature type="binding site" evidence="7">
    <location>
        <position position="134"/>
    </location>
    <ligand>
        <name>Zn(2+)</name>
        <dbReference type="ChEBI" id="CHEBI:29105"/>
        <note>catalytic</note>
    </ligand>
</feature>
<dbReference type="InterPro" id="IPR020549">
    <property type="entry name" value="YbeY_CS"/>
</dbReference>
<feature type="region of interest" description="Disordered" evidence="8">
    <location>
        <begin position="72"/>
        <end position="92"/>
    </location>
</feature>
<keyword evidence="4 7" id="KW-0255">Endonuclease</keyword>
<gene>
    <name evidence="7 9" type="primary">ybeY</name>
    <name evidence="9" type="ORF">ACFSGJ_11470</name>
</gene>
<dbReference type="EC" id="3.1.-.-" evidence="7"/>
<comment type="cofactor">
    <cofactor evidence="7">
        <name>Zn(2+)</name>
        <dbReference type="ChEBI" id="CHEBI:29105"/>
    </cofactor>
    <text evidence="7">Binds 1 zinc ion.</text>
</comment>
<sequence length="189" mass="20674">MTHHLVDTLIEDSRWEEFGLAPLAERAARAALGHLALDPAGYEISLLACDDRRIAELNGDFRDKPLPTNVLSWPSEERGAAPGAHPDLPEGDPDMPEELGNIAIAWETCAREAVEQDKPMADHVTHLLVHGVLHLFGYDHILDSDAELMERLEVEILAGLGVADPYGEATAGMTRTDQVNTERNDGRIG</sequence>
<evidence type="ECO:0000313" key="9">
    <source>
        <dbReference type="EMBL" id="MFD1912828.1"/>
    </source>
</evidence>
<comment type="similarity">
    <text evidence="1 7">Belongs to the endoribonuclease YbeY family.</text>
</comment>
<keyword evidence="7" id="KW-0698">rRNA processing</keyword>
<name>A0ABW4S6V3_9RHOB</name>
<dbReference type="SUPFAM" id="SSF55486">
    <property type="entry name" value="Metalloproteases ('zincins'), catalytic domain"/>
    <property type="match status" value="1"/>
</dbReference>
<organism evidence="9 10">
    <name type="scientific">Halodurantibacterium flavum</name>
    <dbReference type="NCBI Taxonomy" id="1382802"/>
    <lineage>
        <taxon>Bacteria</taxon>
        <taxon>Pseudomonadati</taxon>
        <taxon>Pseudomonadota</taxon>
        <taxon>Alphaproteobacteria</taxon>
        <taxon>Rhodobacterales</taxon>
        <taxon>Paracoccaceae</taxon>
        <taxon>Halodurantibacterium</taxon>
    </lineage>
</organism>
<evidence type="ECO:0000256" key="3">
    <source>
        <dbReference type="ARBA" id="ARBA00022723"/>
    </source>
</evidence>
<protein>
    <recommendedName>
        <fullName evidence="7">Endoribonuclease YbeY</fullName>
        <ecNumber evidence="7">3.1.-.-</ecNumber>
    </recommendedName>
</protein>
<keyword evidence="7" id="KW-0963">Cytoplasm</keyword>
<accession>A0ABW4S6V3</accession>
<dbReference type="Proteomes" id="UP001597353">
    <property type="component" value="Unassembled WGS sequence"/>
</dbReference>
<dbReference type="InterPro" id="IPR023091">
    <property type="entry name" value="MetalPrtase_cat_dom_sf_prd"/>
</dbReference>
<dbReference type="PANTHER" id="PTHR46986">
    <property type="entry name" value="ENDORIBONUCLEASE YBEY, CHLOROPLASTIC"/>
    <property type="match status" value="1"/>
</dbReference>
<keyword evidence="3 7" id="KW-0479">Metal-binding</keyword>
<proteinExistence type="inferred from homology"/>
<evidence type="ECO:0000256" key="6">
    <source>
        <dbReference type="ARBA" id="ARBA00022833"/>
    </source>
</evidence>
<keyword evidence="6 7" id="KW-0862">Zinc</keyword>
<dbReference type="Gene3D" id="3.40.390.30">
    <property type="entry name" value="Metalloproteases ('zincins'), catalytic domain"/>
    <property type="match status" value="1"/>
</dbReference>
<feature type="binding site" evidence="7">
    <location>
        <position position="140"/>
    </location>
    <ligand>
        <name>Zn(2+)</name>
        <dbReference type="ChEBI" id="CHEBI:29105"/>
        <note>catalytic</note>
    </ligand>
</feature>
<dbReference type="EMBL" id="JBHUGH010000009">
    <property type="protein sequence ID" value="MFD1912828.1"/>
    <property type="molecule type" value="Genomic_DNA"/>
</dbReference>
<evidence type="ECO:0000256" key="8">
    <source>
        <dbReference type="SAM" id="MobiDB-lite"/>
    </source>
</evidence>
<keyword evidence="10" id="KW-1185">Reference proteome</keyword>
<keyword evidence="7" id="KW-0690">Ribosome biogenesis</keyword>
<feature type="binding site" evidence="7">
    <location>
        <position position="130"/>
    </location>
    <ligand>
        <name>Zn(2+)</name>
        <dbReference type="ChEBI" id="CHEBI:29105"/>
        <note>catalytic</note>
    </ligand>
</feature>
<dbReference type="InterPro" id="IPR002036">
    <property type="entry name" value="YbeY"/>
</dbReference>
<comment type="function">
    <text evidence="7">Single strand-specific metallo-endoribonuclease involved in late-stage 70S ribosome quality control and in maturation of the 3' terminus of the 16S rRNA.</text>
</comment>
<dbReference type="RefSeq" id="WP_390261646.1">
    <property type="nucleotide sequence ID" value="NZ_JBHUGH010000009.1"/>
</dbReference>
<evidence type="ECO:0000313" key="10">
    <source>
        <dbReference type="Proteomes" id="UP001597353"/>
    </source>
</evidence>
<comment type="caution">
    <text evidence="9">The sequence shown here is derived from an EMBL/GenBank/DDBJ whole genome shotgun (WGS) entry which is preliminary data.</text>
</comment>
<keyword evidence="5 7" id="KW-0378">Hydrolase</keyword>
<evidence type="ECO:0000256" key="1">
    <source>
        <dbReference type="ARBA" id="ARBA00010875"/>
    </source>
</evidence>
<comment type="subcellular location">
    <subcellularLocation>
        <location evidence="7">Cytoplasm</location>
    </subcellularLocation>
</comment>
<dbReference type="HAMAP" id="MF_00009">
    <property type="entry name" value="Endoribonucl_YbeY"/>
    <property type="match status" value="1"/>
</dbReference>
<reference evidence="10" key="1">
    <citation type="journal article" date="2019" name="Int. J. Syst. Evol. Microbiol.">
        <title>The Global Catalogue of Microorganisms (GCM) 10K type strain sequencing project: providing services to taxonomists for standard genome sequencing and annotation.</title>
        <authorList>
            <consortium name="The Broad Institute Genomics Platform"/>
            <consortium name="The Broad Institute Genome Sequencing Center for Infectious Disease"/>
            <person name="Wu L."/>
            <person name="Ma J."/>
        </authorList>
    </citation>
    <scope>NUCLEOTIDE SEQUENCE [LARGE SCALE GENOMIC DNA]</scope>
    <source>
        <strain evidence="10">CGMCC 4.7242</strain>
    </source>
</reference>